<name>A0A0B2UE15_9GAMM</name>
<protein>
    <submittedName>
        <fullName evidence="1">Uncharacterized protein</fullName>
    </submittedName>
</protein>
<evidence type="ECO:0000313" key="1">
    <source>
        <dbReference type="EMBL" id="KHN67529.1"/>
    </source>
</evidence>
<accession>A0A0B2UE15</accession>
<dbReference type="Proteomes" id="UP000031012">
    <property type="component" value="Unassembled WGS sequence"/>
</dbReference>
<organism evidence="1 2">
    <name type="scientific">Acinetobacter oleivorans</name>
    <dbReference type="NCBI Taxonomy" id="1148157"/>
    <lineage>
        <taxon>Bacteria</taxon>
        <taxon>Pseudomonadati</taxon>
        <taxon>Pseudomonadota</taxon>
        <taxon>Gammaproteobacteria</taxon>
        <taxon>Moraxellales</taxon>
        <taxon>Moraxellaceae</taxon>
        <taxon>Acinetobacter</taxon>
    </lineage>
</organism>
<comment type="caution">
    <text evidence="1">The sequence shown here is derived from an EMBL/GenBank/DDBJ whole genome shotgun (WGS) entry which is preliminary data.</text>
</comment>
<gene>
    <name evidence="1" type="ORF">DH17_12765</name>
</gene>
<proteinExistence type="predicted"/>
<dbReference type="AlphaFoldDB" id="A0A0B2UE15"/>
<evidence type="ECO:0000313" key="2">
    <source>
        <dbReference type="Proteomes" id="UP000031012"/>
    </source>
</evidence>
<dbReference type="EMBL" id="JHQK01000004">
    <property type="protein sequence ID" value="KHN67529.1"/>
    <property type="molecule type" value="Genomic_DNA"/>
</dbReference>
<reference evidence="1 2" key="1">
    <citation type="submission" date="2014-03" db="EMBL/GenBank/DDBJ databases">
        <title>Genome sequence of the diesel-degrader and plant-growth promoter Acinetobacter oleivorans PF-1 isolated from the roots of poplar tree.</title>
        <authorList>
            <person name="Gkorezis P."/>
            <person name="van Hamme J."/>
            <person name="Rineau F."/>
            <person name="Vangronsveld J."/>
            <person name="Francetti A."/>
        </authorList>
    </citation>
    <scope>NUCLEOTIDE SEQUENCE [LARGE SCALE GENOMIC DNA]</scope>
    <source>
        <strain evidence="1 2">PF1</strain>
    </source>
</reference>
<sequence length="88" mass="9849">MLNNFSAEQARQNAKNFKINQEAMLEKILIGTETESKGGQRKATFLFPIDAVSPDHLTHVEEELRGRGFNVSTNIEHSGTTITIEISF</sequence>